<gene>
    <name evidence="10" type="ORF">G4Z16_01500</name>
</gene>
<keyword evidence="4 8" id="KW-0812">Transmembrane</keyword>
<feature type="compositionally biased region" description="Polar residues" evidence="7">
    <location>
        <begin position="439"/>
        <end position="449"/>
    </location>
</feature>
<dbReference type="InterPro" id="IPR005829">
    <property type="entry name" value="Sugar_transporter_CS"/>
</dbReference>
<name>A0A7T1T2N3_9ACTN</name>
<feature type="transmembrane region" description="Helical" evidence="8">
    <location>
        <begin position="53"/>
        <end position="78"/>
    </location>
</feature>
<dbReference type="GO" id="GO:0005886">
    <property type="term" value="C:plasma membrane"/>
    <property type="evidence" value="ECO:0007669"/>
    <property type="project" value="UniProtKB-SubCell"/>
</dbReference>
<dbReference type="AlphaFoldDB" id="A0A7T1T2N3"/>
<dbReference type="RefSeq" id="WP_197348785.1">
    <property type="nucleotide sequence ID" value="NZ_CP048882.1"/>
</dbReference>
<feature type="transmembrane region" description="Helical" evidence="8">
    <location>
        <begin position="377"/>
        <end position="398"/>
    </location>
</feature>
<comment type="subcellular location">
    <subcellularLocation>
        <location evidence="1">Cell membrane</location>
        <topology evidence="1">Multi-pass membrane protein</topology>
    </subcellularLocation>
</comment>
<keyword evidence="3" id="KW-1003">Cell membrane</keyword>
<dbReference type="InterPro" id="IPR020846">
    <property type="entry name" value="MFS_dom"/>
</dbReference>
<evidence type="ECO:0000256" key="1">
    <source>
        <dbReference type="ARBA" id="ARBA00004651"/>
    </source>
</evidence>
<proteinExistence type="predicted"/>
<evidence type="ECO:0000256" key="5">
    <source>
        <dbReference type="ARBA" id="ARBA00022989"/>
    </source>
</evidence>
<feature type="transmembrane region" description="Helical" evidence="8">
    <location>
        <begin position="246"/>
        <end position="266"/>
    </location>
</feature>
<dbReference type="KEGG" id="sbat:G4Z16_01500"/>
<dbReference type="PANTHER" id="PTHR43045">
    <property type="entry name" value="SHIKIMATE TRANSPORTER"/>
    <property type="match status" value="1"/>
</dbReference>
<feature type="transmembrane region" description="Helical" evidence="8">
    <location>
        <begin position="286"/>
        <end position="307"/>
    </location>
</feature>
<dbReference type="InterPro" id="IPR011701">
    <property type="entry name" value="MFS"/>
</dbReference>
<dbReference type="Pfam" id="PF07690">
    <property type="entry name" value="MFS_1"/>
    <property type="match status" value="2"/>
</dbReference>
<dbReference type="EMBL" id="CP048882">
    <property type="protein sequence ID" value="QPP05279.1"/>
    <property type="molecule type" value="Genomic_DNA"/>
</dbReference>
<keyword evidence="6 8" id="KW-0472">Membrane</keyword>
<dbReference type="Proteomes" id="UP000595046">
    <property type="component" value="Chromosome"/>
</dbReference>
<evidence type="ECO:0000313" key="10">
    <source>
        <dbReference type="EMBL" id="QPP05279.1"/>
    </source>
</evidence>
<evidence type="ECO:0000256" key="8">
    <source>
        <dbReference type="SAM" id="Phobius"/>
    </source>
</evidence>
<feature type="transmembrane region" description="Helical" evidence="8">
    <location>
        <begin position="156"/>
        <end position="183"/>
    </location>
</feature>
<dbReference type="PROSITE" id="PS00216">
    <property type="entry name" value="SUGAR_TRANSPORT_1"/>
    <property type="match status" value="1"/>
</dbReference>
<evidence type="ECO:0000256" key="2">
    <source>
        <dbReference type="ARBA" id="ARBA00022448"/>
    </source>
</evidence>
<reference evidence="11" key="1">
    <citation type="submission" date="2020-02" db="EMBL/GenBank/DDBJ databases">
        <title>Streptomyces sp. ASO4wet.</title>
        <authorList>
            <person name="Risdian C."/>
            <person name="Landwehr W."/>
            <person name="Schupp P."/>
            <person name="Wink J."/>
        </authorList>
    </citation>
    <scope>NUCLEOTIDE SEQUENCE [LARGE SCALE GENOMIC DNA]</scope>
    <source>
        <strain evidence="11">ASO4wet</strain>
    </source>
</reference>
<protein>
    <submittedName>
        <fullName evidence="10">MHS family MFS transporter</fullName>
    </submittedName>
</protein>
<evidence type="ECO:0000256" key="7">
    <source>
        <dbReference type="SAM" id="MobiDB-lite"/>
    </source>
</evidence>
<keyword evidence="11" id="KW-1185">Reference proteome</keyword>
<feature type="domain" description="Major facilitator superfamily (MFS) profile" evidence="9">
    <location>
        <begin position="17"/>
        <end position="433"/>
    </location>
</feature>
<dbReference type="SUPFAM" id="SSF103473">
    <property type="entry name" value="MFS general substrate transporter"/>
    <property type="match status" value="1"/>
</dbReference>
<organism evidence="10 11">
    <name type="scientific">Streptomyces bathyalis</name>
    <dbReference type="NCBI Taxonomy" id="2710756"/>
    <lineage>
        <taxon>Bacteria</taxon>
        <taxon>Bacillati</taxon>
        <taxon>Actinomycetota</taxon>
        <taxon>Actinomycetes</taxon>
        <taxon>Kitasatosporales</taxon>
        <taxon>Streptomycetaceae</taxon>
        <taxon>Streptomyces</taxon>
    </lineage>
</organism>
<sequence>MTTNDPTSARLTSRGRLAFASGVGSAVEFYDFAIYGTATALVFTDTFFRTDNAWLSTFMGLATFGIGFLMGPIGAVLFGWVGDRYGRRRALMLTFLGMGAATVLMGLLPTYALIGVAAPVLLVILRLIHGLTAAGEIGGAAVLAIEHAPAEKRARYGVFVALGAPVGTILANIAFALVLLAPAESVQNWVWRLPFLFGGVVLLIGLWLRKGVAESPVFQEMMREKKGLLQKQAPLLQVFRVNWRRVLLGAGVSIGINSMAFVMSIYMLSYATAPAPEGLSLPRQPIVIGSIAALLLHAAANVLSAFLSDRIGRRPVMIGGAVASIAAALFIFHLAAHGTLASVNAAMAIGFAATGLLFGPLYTYFTELFPPEQRQTGLGVAFHAGAVLGGGMAPMIANRIVATTGQAANIGYYLAGVLLVSLVCLIVLPETAPARTRRTSTGPSASVTSIDGAPRV</sequence>
<keyword evidence="2" id="KW-0813">Transport</keyword>
<feature type="transmembrane region" description="Helical" evidence="8">
    <location>
        <begin position="189"/>
        <end position="208"/>
    </location>
</feature>
<feature type="region of interest" description="Disordered" evidence="7">
    <location>
        <begin position="435"/>
        <end position="456"/>
    </location>
</feature>
<feature type="transmembrane region" description="Helical" evidence="8">
    <location>
        <begin position="316"/>
        <end position="336"/>
    </location>
</feature>
<keyword evidence="5 8" id="KW-1133">Transmembrane helix</keyword>
<evidence type="ECO:0000259" key="9">
    <source>
        <dbReference type="PROSITE" id="PS50850"/>
    </source>
</evidence>
<dbReference type="Gene3D" id="1.20.1250.20">
    <property type="entry name" value="MFS general substrate transporter like domains"/>
    <property type="match status" value="2"/>
</dbReference>
<dbReference type="GO" id="GO:0022857">
    <property type="term" value="F:transmembrane transporter activity"/>
    <property type="evidence" value="ECO:0007669"/>
    <property type="project" value="InterPro"/>
</dbReference>
<dbReference type="PROSITE" id="PS50850">
    <property type="entry name" value="MFS"/>
    <property type="match status" value="1"/>
</dbReference>
<evidence type="ECO:0000256" key="6">
    <source>
        <dbReference type="ARBA" id="ARBA00023136"/>
    </source>
</evidence>
<evidence type="ECO:0000313" key="11">
    <source>
        <dbReference type="Proteomes" id="UP000595046"/>
    </source>
</evidence>
<feature type="transmembrane region" description="Helical" evidence="8">
    <location>
        <begin position="410"/>
        <end position="428"/>
    </location>
</feature>
<feature type="transmembrane region" description="Helical" evidence="8">
    <location>
        <begin position="90"/>
        <end position="114"/>
    </location>
</feature>
<accession>A0A7T1T2N3</accession>
<dbReference type="InterPro" id="IPR036259">
    <property type="entry name" value="MFS_trans_sf"/>
</dbReference>
<dbReference type="PANTHER" id="PTHR43045:SF1">
    <property type="entry name" value="SHIKIMATE TRANSPORTER"/>
    <property type="match status" value="1"/>
</dbReference>
<evidence type="ECO:0000256" key="3">
    <source>
        <dbReference type="ARBA" id="ARBA00022475"/>
    </source>
</evidence>
<evidence type="ECO:0000256" key="4">
    <source>
        <dbReference type="ARBA" id="ARBA00022692"/>
    </source>
</evidence>
<feature type="transmembrane region" description="Helical" evidence="8">
    <location>
        <begin position="342"/>
        <end position="365"/>
    </location>
</feature>
<feature type="transmembrane region" description="Helical" evidence="8">
    <location>
        <begin position="120"/>
        <end position="144"/>
    </location>
</feature>